<dbReference type="Pfam" id="PF00082">
    <property type="entry name" value="Peptidase_S8"/>
    <property type="match status" value="1"/>
</dbReference>
<accession>A0AAN8RDH4</accession>
<dbReference type="Gene3D" id="3.40.50.200">
    <property type="entry name" value="Peptidase S8/S53 domain"/>
    <property type="match status" value="1"/>
</dbReference>
<evidence type="ECO:0000313" key="7">
    <source>
        <dbReference type="EMBL" id="KAK6347485.1"/>
    </source>
</evidence>
<evidence type="ECO:0000256" key="3">
    <source>
        <dbReference type="ARBA" id="ARBA00022801"/>
    </source>
</evidence>
<dbReference type="AlphaFoldDB" id="A0AAN8RDH4"/>
<dbReference type="InterPro" id="IPR036852">
    <property type="entry name" value="Peptidase_S8/S53_dom_sf"/>
</dbReference>
<name>A0AAN8RDH4_9PEZI</name>
<dbReference type="InterPro" id="IPR050131">
    <property type="entry name" value="Peptidase_S8_subtilisin-like"/>
</dbReference>
<keyword evidence="8" id="KW-1185">Reference proteome</keyword>
<dbReference type="GO" id="GO:0006508">
    <property type="term" value="P:proteolysis"/>
    <property type="evidence" value="ECO:0007669"/>
    <property type="project" value="UniProtKB-KW"/>
</dbReference>
<gene>
    <name evidence="7" type="ORF">TWF718_005326</name>
</gene>
<reference evidence="7 8" key="1">
    <citation type="submission" date="2019-10" db="EMBL/GenBank/DDBJ databases">
        <authorList>
            <person name="Palmer J.M."/>
        </authorList>
    </citation>
    <scope>NUCLEOTIDE SEQUENCE [LARGE SCALE GENOMIC DNA]</scope>
    <source>
        <strain evidence="7 8">TWF718</strain>
    </source>
</reference>
<comment type="caution">
    <text evidence="7">The sequence shown here is derived from an EMBL/GenBank/DDBJ whole genome shotgun (WGS) entry which is preliminary data.</text>
</comment>
<dbReference type="PANTHER" id="PTHR43806:SF11">
    <property type="entry name" value="CEREVISIN-RELATED"/>
    <property type="match status" value="1"/>
</dbReference>
<keyword evidence="4" id="KW-0720">Serine protease</keyword>
<feature type="region of interest" description="Disordered" evidence="5">
    <location>
        <begin position="297"/>
        <end position="323"/>
    </location>
</feature>
<dbReference type="PANTHER" id="PTHR43806">
    <property type="entry name" value="PEPTIDASE S8"/>
    <property type="match status" value="1"/>
</dbReference>
<keyword evidence="2" id="KW-0645">Protease</keyword>
<feature type="domain" description="Peptidase S8/S53" evidence="6">
    <location>
        <begin position="21"/>
        <end position="250"/>
    </location>
</feature>
<evidence type="ECO:0000256" key="2">
    <source>
        <dbReference type="ARBA" id="ARBA00022670"/>
    </source>
</evidence>
<sequence>MIFPGQLPADDGFTGATLTDVDHGTAIMAKIAGRTVGIATNATLVLGRVSDGVGFVDYGSFLDLLLKVYDDIRQRDKKQICIISLSYLIRIPQAGLELDTNQYLYHIGTKDEGDHLRFHQAARDALDEIIDVIMKLPNTFFVVAAGNRTPKDPIDHYPSILGKVYGADSKFIVVGGYSPIDGINLFQTAPFVHTSAPAEWVNVPARWKNGRPEEQYEFSLGPFHRKQELTFSPGTSHAAPAVSGMIAAWLSIGIKAKDIVPFMKKLAHPRVKGGPKVLYNGVPISRWEKKQVPTWFKAKRKTPPPPDTLSEPLSEEGDILENL</sequence>
<evidence type="ECO:0000256" key="4">
    <source>
        <dbReference type="ARBA" id="ARBA00022825"/>
    </source>
</evidence>
<dbReference type="Proteomes" id="UP001313282">
    <property type="component" value="Unassembled WGS sequence"/>
</dbReference>
<feature type="compositionally biased region" description="Acidic residues" evidence="5">
    <location>
        <begin position="313"/>
        <end position="323"/>
    </location>
</feature>
<dbReference type="InterPro" id="IPR000209">
    <property type="entry name" value="Peptidase_S8/S53_dom"/>
</dbReference>
<comment type="similarity">
    <text evidence="1">Belongs to the peptidase S8 family.</text>
</comment>
<dbReference type="SUPFAM" id="SSF52743">
    <property type="entry name" value="Subtilisin-like"/>
    <property type="match status" value="1"/>
</dbReference>
<organism evidence="7 8">
    <name type="scientific">Orbilia javanica</name>
    <dbReference type="NCBI Taxonomy" id="47235"/>
    <lineage>
        <taxon>Eukaryota</taxon>
        <taxon>Fungi</taxon>
        <taxon>Dikarya</taxon>
        <taxon>Ascomycota</taxon>
        <taxon>Pezizomycotina</taxon>
        <taxon>Orbiliomycetes</taxon>
        <taxon>Orbiliales</taxon>
        <taxon>Orbiliaceae</taxon>
        <taxon>Orbilia</taxon>
    </lineage>
</organism>
<evidence type="ECO:0000256" key="1">
    <source>
        <dbReference type="ARBA" id="ARBA00011073"/>
    </source>
</evidence>
<evidence type="ECO:0000313" key="8">
    <source>
        <dbReference type="Proteomes" id="UP001313282"/>
    </source>
</evidence>
<evidence type="ECO:0000259" key="6">
    <source>
        <dbReference type="Pfam" id="PF00082"/>
    </source>
</evidence>
<keyword evidence="3" id="KW-0378">Hydrolase</keyword>
<dbReference type="CDD" id="cd00306">
    <property type="entry name" value="Peptidases_S8_S53"/>
    <property type="match status" value="1"/>
</dbReference>
<protein>
    <recommendedName>
        <fullName evidence="6">Peptidase S8/S53 domain-containing protein</fullName>
    </recommendedName>
</protein>
<dbReference type="EMBL" id="JAVHNR010000003">
    <property type="protein sequence ID" value="KAK6347485.1"/>
    <property type="molecule type" value="Genomic_DNA"/>
</dbReference>
<proteinExistence type="inferred from homology"/>
<evidence type="ECO:0000256" key="5">
    <source>
        <dbReference type="SAM" id="MobiDB-lite"/>
    </source>
</evidence>
<dbReference type="GO" id="GO:0004252">
    <property type="term" value="F:serine-type endopeptidase activity"/>
    <property type="evidence" value="ECO:0007669"/>
    <property type="project" value="InterPro"/>
</dbReference>